<reference evidence="3" key="1">
    <citation type="journal article" date="2019" name="Int. J. Syst. Evol. Microbiol.">
        <title>The Global Catalogue of Microorganisms (GCM) 10K type strain sequencing project: providing services to taxonomists for standard genome sequencing and annotation.</title>
        <authorList>
            <consortium name="The Broad Institute Genomics Platform"/>
            <consortium name="The Broad Institute Genome Sequencing Center for Infectious Disease"/>
            <person name="Wu L."/>
            <person name="Ma J."/>
        </authorList>
    </citation>
    <scope>NUCLEOTIDE SEQUENCE [LARGE SCALE GENOMIC DNA]</scope>
    <source>
        <strain evidence="3">CCUG 56029</strain>
    </source>
</reference>
<feature type="transmembrane region" description="Helical" evidence="1">
    <location>
        <begin position="66"/>
        <end position="91"/>
    </location>
</feature>
<protein>
    <recommendedName>
        <fullName evidence="4">DUF805 domain-containing protein</fullName>
    </recommendedName>
</protein>
<feature type="transmembrane region" description="Helical" evidence="1">
    <location>
        <begin position="97"/>
        <end position="116"/>
    </location>
</feature>
<dbReference type="Proteomes" id="UP001597213">
    <property type="component" value="Unassembled WGS sequence"/>
</dbReference>
<dbReference type="RefSeq" id="WP_379140396.1">
    <property type="nucleotide sequence ID" value="NZ_JBHUEN010000012.1"/>
</dbReference>
<proteinExistence type="predicted"/>
<evidence type="ECO:0000313" key="3">
    <source>
        <dbReference type="Proteomes" id="UP001597213"/>
    </source>
</evidence>
<keyword evidence="1" id="KW-1133">Transmembrane helix</keyword>
<keyword evidence="1" id="KW-0812">Transmembrane</keyword>
<dbReference type="EMBL" id="JBHUEN010000012">
    <property type="protein sequence ID" value="MFD1880937.1"/>
    <property type="molecule type" value="Genomic_DNA"/>
</dbReference>
<evidence type="ECO:0000256" key="1">
    <source>
        <dbReference type="SAM" id="Phobius"/>
    </source>
</evidence>
<name>A0ABW4R4J8_9RHOB</name>
<evidence type="ECO:0000313" key="2">
    <source>
        <dbReference type="EMBL" id="MFD1880937.1"/>
    </source>
</evidence>
<sequence length="143" mass="15932">MNPSGGIIEEEWVDTGPEFALSHPLSQSLGGIWWIIAWCVLTVLASAYFLAIIVLDILLFGNLNWLSLLLLPLNLLTLIVGLAAIPCLFLRNPMASALVWIVLVLTLMVPLMFYWNSGTRPNLIYRHRFSRLMRADPAEGNAA</sequence>
<accession>A0ABW4R4J8</accession>
<evidence type="ECO:0008006" key="4">
    <source>
        <dbReference type="Google" id="ProtNLM"/>
    </source>
</evidence>
<organism evidence="2 3">
    <name type="scientific">Paracoccus pacificus</name>
    <dbReference type="NCBI Taxonomy" id="1463598"/>
    <lineage>
        <taxon>Bacteria</taxon>
        <taxon>Pseudomonadati</taxon>
        <taxon>Pseudomonadota</taxon>
        <taxon>Alphaproteobacteria</taxon>
        <taxon>Rhodobacterales</taxon>
        <taxon>Paracoccaceae</taxon>
        <taxon>Paracoccus</taxon>
    </lineage>
</organism>
<comment type="caution">
    <text evidence="2">The sequence shown here is derived from an EMBL/GenBank/DDBJ whole genome shotgun (WGS) entry which is preliminary data.</text>
</comment>
<gene>
    <name evidence="2" type="ORF">ACFSCT_04320</name>
</gene>
<keyword evidence="3" id="KW-1185">Reference proteome</keyword>
<keyword evidence="1" id="KW-0472">Membrane</keyword>
<feature type="transmembrane region" description="Helical" evidence="1">
    <location>
        <begin position="32"/>
        <end position="59"/>
    </location>
</feature>